<comment type="caution">
    <text evidence="1">The sequence shown here is derived from an EMBL/GenBank/DDBJ whole genome shotgun (WGS) entry which is preliminary data.</text>
</comment>
<accession>A0AAD8P0F5</accession>
<proteinExistence type="predicted"/>
<gene>
    <name evidence="1" type="ORF">QVD17_17633</name>
</gene>
<reference evidence="1" key="1">
    <citation type="journal article" date="2023" name="bioRxiv">
        <title>Improved chromosome-level genome assembly for marigold (Tagetes erecta).</title>
        <authorList>
            <person name="Jiang F."/>
            <person name="Yuan L."/>
            <person name="Wang S."/>
            <person name="Wang H."/>
            <person name="Xu D."/>
            <person name="Wang A."/>
            <person name="Fan W."/>
        </authorList>
    </citation>
    <scope>NUCLEOTIDE SEQUENCE</scope>
    <source>
        <strain evidence="1">WSJ</strain>
        <tissue evidence="1">Leaf</tissue>
    </source>
</reference>
<evidence type="ECO:0000313" key="2">
    <source>
        <dbReference type="Proteomes" id="UP001229421"/>
    </source>
</evidence>
<dbReference type="AlphaFoldDB" id="A0AAD8P0F5"/>
<dbReference type="Proteomes" id="UP001229421">
    <property type="component" value="Unassembled WGS sequence"/>
</dbReference>
<evidence type="ECO:0000313" key="1">
    <source>
        <dbReference type="EMBL" id="KAK1428793.1"/>
    </source>
</evidence>
<protein>
    <submittedName>
        <fullName evidence="1">Uncharacterized protein</fullName>
    </submittedName>
</protein>
<keyword evidence="2" id="KW-1185">Reference proteome</keyword>
<name>A0AAD8P0F5_TARER</name>
<organism evidence="1 2">
    <name type="scientific">Tagetes erecta</name>
    <name type="common">African marigold</name>
    <dbReference type="NCBI Taxonomy" id="13708"/>
    <lineage>
        <taxon>Eukaryota</taxon>
        <taxon>Viridiplantae</taxon>
        <taxon>Streptophyta</taxon>
        <taxon>Embryophyta</taxon>
        <taxon>Tracheophyta</taxon>
        <taxon>Spermatophyta</taxon>
        <taxon>Magnoliopsida</taxon>
        <taxon>eudicotyledons</taxon>
        <taxon>Gunneridae</taxon>
        <taxon>Pentapetalae</taxon>
        <taxon>asterids</taxon>
        <taxon>campanulids</taxon>
        <taxon>Asterales</taxon>
        <taxon>Asteraceae</taxon>
        <taxon>Asteroideae</taxon>
        <taxon>Heliantheae alliance</taxon>
        <taxon>Tageteae</taxon>
        <taxon>Tagetes</taxon>
    </lineage>
</organism>
<sequence length="228" mass="26991">MDALHEHHVPLSLLHEPTIVNWTSLISRPMAIDHELLEMERCMRSCRLDLERLIEDSDEDLDLVRMLPANLFDDDEIEESYGVDSETLINDSNDLVRMLPRYVLDYETEESNTDLVRMLPEDLFDYETEESCSVETESCSVDSESLISDSNEDLVRMLPEYLYDYEIDEKSLNDLEGMKDSKEKDELMHMFENKEEEYKCRFAQRLLWGGLSRAWIAIFYRFKCLMKQ</sequence>
<dbReference type="EMBL" id="JAUHHV010000004">
    <property type="protein sequence ID" value="KAK1428793.1"/>
    <property type="molecule type" value="Genomic_DNA"/>
</dbReference>